<dbReference type="AlphaFoldDB" id="B3QTJ1"/>
<dbReference type="HOGENOM" id="CLU_416608_0_0_10"/>
<evidence type="ECO:0000256" key="1">
    <source>
        <dbReference type="ARBA" id="ARBA00022612"/>
    </source>
</evidence>
<dbReference type="OrthoDB" id="9780715at2"/>
<feature type="transmembrane region" description="Helical" evidence="2">
    <location>
        <begin position="486"/>
        <end position="504"/>
    </location>
</feature>
<evidence type="ECO:0000259" key="3">
    <source>
        <dbReference type="Pfam" id="PF10145"/>
    </source>
</evidence>
<proteinExistence type="predicted"/>
<evidence type="ECO:0000256" key="2">
    <source>
        <dbReference type="SAM" id="Phobius"/>
    </source>
</evidence>
<keyword evidence="1" id="KW-1188">Viral release from host cell</keyword>
<dbReference type="NCBIfam" id="TIGR01760">
    <property type="entry name" value="tape_meas_TP901"/>
    <property type="match status" value="1"/>
</dbReference>
<dbReference type="KEGG" id="cts:Ctha_0266"/>
<keyword evidence="2" id="KW-0472">Membrane</keyword>
<organism evidence="4 5">
    <name type="scientific">Chloroherpeton thalassium (strain ATCC 35110 / GB-78)</name>
    <dbReference type="NCBI Taxonomy" id="517418"/>
    <lineage>
        <taxon>Bacteria</taxon>
        <taxon>Pseudomonadati</taxon>
        <taxon>Chlorobiota</taxon>
        <taxon>Chlorobiia</taxon>
        <taxon>Chlorobiales</taxon>
        <taxon>Chloroherpetonaceae</taxon>
        <taxon>Chloroherpeton</taxon>
    </lineage>
</organism>
<gene>
    <name evidence="4" type="ordered locus">Ctha_0266</name>
</gene>
<dbReference type="InterPro" id="IPR010090">
    <property type="entry name" value="Phage_tape_meas"/>
</dbReference>
<dbReference type="PANTHER" id="PTHR37813:SF1">
    <property type="entry name" value="FELS-2 PROPHAGE PROTEIN"/>
    <property type="match status" value="1"/>
</dbReference>
<evidence type="ECO:0000313" key="5">
    <source>
        <dbReference type="Proteomes" id="UP000001208"/>
    </source>
</evidence>
<dbReference type="RefSeq" id="WP_012498821.1">
    <property type="nucleotide sequence ID" value="NC_011026.1"/>
</dbReference>
<dbReference type="STRING" id="517418.Ctha_0266"/>
<protein>
    <submittedName>
        <fullName evidence="4">Phage tail tape measure protein, TP901 family</fullName>
    </submittedName>
</protein>
<dbReference type="Proteomes" id="UP000001208">
    <property type="component" value="Chromosome"/>
</dbReference>
<dbReference type="EMBL" id="CP001100">
    <property type="protein sequence ID" value="ACF12737.1"/>
    <property type="molecule type" value="Genomic_DNA"/>
</dbReference>
<dbReference type="Pfam" id="PF10145">
    <property type="entry name" value="PhageMin_Tail"/>
    <property type="match status" value="1"/>
</dbReference>
<evidence type="ECO:0000313" key="4">
    <source>
        <dbReference type="EMBL" id="ACF12737.1"/>
    </source>
</evidence>
<name>B3QTJ1_CHLT3</name>
<dbReference type="PANTHER" id="PTHR37813">
    <property type="entry name" value="FELS-2 PROPHAGE PROTEIN"/>
    <property type="match status" value="1"/>
</dbReference>
<accession>B3QTJ1</accession>
<keyword evidence="2" id="KW-1133">Transmembrane helix</keyword>
<keyword evidence="2" id="KW-0812">Transmembrane</keyword>
<feature type="domain" description="Phage tail tape measure protein" evidence="3">
    <location>
        <begin position="92"/>
        <end position="290"/>
    </location>
</feature>
<reference evidence="4 5" key="1">
    <citation type="submission" date="2008-06" db="EMBL/GenBank/DDBJ databases">
        <title>Complete sequence of Chloroherpeton thalassium ATCC 35110.</title>
        <authorList>
            <consortium name="US DOE Joint Genome Institute"/>
            <person name="Lucas S."/>
            <person name="Copeland A."/>
            <person name="Lapidus A."/>
            <person name="Glavina del Rio T."/>
            <person name="Dalin E."/>
            <person name="Tice H."/>
            <person name="Bruce D."/>
            <person name="Goodwin L."/>
            <person name="Pitluck S."/>
            <person name="Schmutz J."/>
            <person name="Larimer F."/>
            <person name="Land M."/>
            <person name="Hauser L."/>
            <person name="Kyrpides N."/>
            <person name="Mikhailova N."/>
            <person name="Liu Z."/>
            <person name="Li T."/>
            <person name="Zhao F."/>
            <person name="Overmann J."/>
            <person name="Bryant D.A."/>
            <person name="Richardson P."/>
        </authorList>
    </citation>
    <scope>NUCLEOTIDE SEQUENCE [LARGE SCALE GENOMIC DNA]</scope>
    <source>
        <strain evidence="5">ATCC 35110 / GB-78</strain>
    </source>
</reference>
<sequence>MSELYSINVQFSGNGLLVLTKQLKDSLRQAEGLDAALQKLAETNDAVFGKMKTYAKTATDNFVAHQQATTQLKIALSGTPKVIKETFSAIQKETKSLSRVYAGTEADFLKMASTMMNKGIQQANVQKLMAPAAKLATALDMPYEKAAEQIAQLSQSTGIAAGNMDGFIDKLFRTKDFQGMADAFNEVSLSLDVLGMQGLEAQNNLTPVLKVLGANKQAGTALSAMLKSSHDAANVAKAEKMLSKAGIDIPIAFTDAEGKSLGWDNFMQQLDELKELDGELKDKVFAQLFGTGSQAAMKLAQTGQTGLTKESSSLEAQTGLDAATNLKLQELGTSLKKLDDASRSLSQTIGGLFAEEYKWAIDMLTKMTHAVTDFVSSNRGMIKGVIYLTAAVVGFGKLYQATQLIRKSPLFQGFLTQAQNAISKITGIFSGFLTRFVPRATFLLTRFGITLLANGTYIFSLLGNMVVQGLRIIITGVLAAISSKTVIVTAIIALISSIFFYLYYHVNAFKGFVDSIVDMLPSQLSGAVDFISDKLNALAGFFGWIDKKEEKKPKQIAPPARQSESATDVSTGMAMPIAPEQIHTPNQEMQLPHRAPISAATAAVQGKQIAVNYNPTIHFSGAISETDRNNFRAMLQKHKDDIVRLVDSANQRQTALAY</sequence>
<keyword evidence="5" id="KW-1185">Reference proteome</keyword>
<dbReference type="eggNOG" id="COG5283">
    <property type="taxonomic scope" value="Bacteria"/>
</dbReference>